<reference evidence="9 10" key="1">
    <citation type="submission" date="2009-01" db="EMBL/GenBank/DDBJ databases">
        <authorList>
            <person name="Fulton L."/>
            <person name="Clifton S."/>
            <person name="Fulton B."/>
            <person name="Xu J."/>
            <person name="Minx P."/>
            <person name="Pepin K.H."/>
            <person name="Johnson M."/>
            <person name="Bhonagiri V."/>
            <person name="Nash W.E."/>
            <person name="Mardis E.R."/>
            <person name="Wilson R.K."/>
        </authorList>
    </citation>
    <scope>NUCLEOTIDE SEQUENCE [LARGE SCALE GENOMIC DNA]</scope>
    <source>
        <strain evidence="9 10">DSM 5476</strain>
    </source>
</reference>
<evidence type="ECO:0000313" key="9">
    <source>
        <dbReference type="EMBL" id="EEG29399.1"/>
    </source>
</evidence>
<proteinExistence type="inferred from homology"/>
<keyword evidence="2 5" id="KW-0645">Protease</keyword>
<feature type="domain" description="Peptidase S8/S53" evidence="8">
    <location>
        <begin position="60"/>
        <end position="317"/>
    </location>
</feature>
<dbReference type="InterPro" id="IPR036852">
    <property type="entry name" value="Peptidase_S8/S53_dom_sf"/>
</dbReference>
<name>C0EGJ6_9FIRM</name>
<evidence type="ECO:0000313" key="10">
    <source>
        <dbReference type="Proteomes" id="UP000003340"/>
    </source>
</evidence>
<feature type="chain" id="PRO_5038389504" evidence="7">
    <location>
        <begin position="22"/>
        <end position="340"/>
    </location>
</feature>
<dbReference type="GO" id="GO:0006508">
    <property type="term" value="P:proteolysis"/>
    <property type="evidence" value="ECO:0007669"/>
    <property type="project" value="UniProtKB-KW"/>
</dbReference>
<dbReference type="GO" id="GO:0004252">
    <property type="term" value="F:serine-type endopeptidase activity"/>
    <property type="evidence" value="ECO:0007669"/>
    <property type="project" value="UniProtKB-UniRule"/>
</dbReference>
<dbReference type="AlphaFoldDB" id="C0EGJ6"/>
<dbReference type="PROSITE" id="PS00138">
    <property type="entry name" value="SUBTILASE_SER"/>
    <property type="match status" value="1"/>
</dbReference>
<keyword evidence="10" id="KW-1185">Reference proteome</keyword>
<feature type="active site" description="Charge relay system" evidence="5">
    <location>
        <position position="69"/>
    </location>
</feature>
<sequence length="340" mass="35750">MKRFFSLVIFFCLLLCSCVQQNPRQETEQAPAAVEDPYSASQWGGSAIHIESAWQRGLTGEGVTVAIIDTGVDSSHEDLQGAKILPGRNFSGCGGETDVGDQVGHGTFVAGILAAQCGNQLGIAGLAEDVSILPIKCMEEATGASLSAVISSVEYAVEQNADILILSLGMLTPAPELEQALQKAADRNVLIFAAVGNEGGNELYYPAAYDCVVGVGSVTESLKHASGSQVNQSVFVTAPGKSIFGPWTGEMAEVVSTDGGGYRRATGTSFAVPYAAAMGVIAKQIVPDISAAEFQQLLQDSCLDLGEQGYDIEFGWGLVQADLLLDKLDKLPDSYNKTEK</sequence>
<evidence type="ECO:0000256" key="3">
    <source>
        <dbReference type="ARBA" id="ARBA00022801"/>
    </source>
</evidence>
<dbReference type="Gene3D" id="3.40.50.200">
    <property type="entry name" value="Peptidase S8/S53 domain"/>
    <property type="match status" value="1"/>
</dbReference>
<dbReference type="PANTHER" id="PTHR43806">
    <property type="entry name" value="PEPTIDASE S8"/>
    <property type="match status" value="1"/>
</dbReference>
<evidence type="ECO:0000256" key="4">
    <source>
        <dbReference type="ARBA" id="ARBA00022825"/>
    </source>
</evidence>
<dbReference type="PANTHER" id="PTHR43806:SF11">
    <property type="entry name" value="CEREVISIN-RELATED"/>
    <property type="match status" value="1"/>
</dbReference>
<comment type="caution">
    <text evidence="9">The sequence shown here is derived from an EMBL/GenBank/DDBJ whole genome shotgun (WGS) entry which is preliminary data.</text>
</comment>
<dbReference type="PROSITE" id="PS00136">
    <property type="entry name" value="SUBTILASE_ASP"/>
    <property type="match status" value="1"/>
</dbReference>
<dbReference type="EC" id="3.4.21.-" evidence="9"/>
<reference evidence="9 10" key="2">
    <citation type="submission" date="2009-02" db="EMBL/GenBank/DDBJ databases">
        <title>Draft genome sequence of Clostridium methylpentosum (DSM 5476).</title>
        <authorList>
            <person name="Sudarsanam P."/>
            <person name="Ley R."/>
            <person name="Guruge J."/>
            <person name="Turnbaugh P.J."/>
            <person name="Mahowald M."/>
            <person name="Liep D."/>
            <person name="Gordon J."/>
        </authorList>
    </citation>
    <scope>NUCLEOTIDE SEQUENCE [LARGE SCALE GENOMIC DNA]</scope>
    <source>
        <strain evidence="9 10">DSM 5476</strain>
    </source>
</reference>
<dbReference type="eggNOG" id="COG1404">
    <property type="taxonomic scope" value="Bacteria"/>
</dbReference>
<dbReference type="SUPFAM" id="SSF52743">
    <property type="entry name" value="Subtilisin-like"/>
    <property type="match status" value="1"/>
</dbReference>
<gene>
    <name evidence="9" type="ORF">CLOSTMETH_02989</name>
</gene>
<dbReference type="InterPro" id="IPR015500">
    <property type="entry name" value="Peptidase_S8_subtilisin-rel"/>
</dbReference>
<dbReference type="PROSITE" id="PS00137">
    <property type="entry name" value="SUBTILASE_HIS"/>
    <property type="match status" value="1"/>
</dbReference>
<dbReference type="PROSITE" id="PS51892">
    <property type="entry name" value="SUBTILASE"/>
    <property type="match status" value="1"/>
</dbReference>
<keyword evidence="4 5" id="KW-0720">Serine protease</keyword>
<keyword evidence="3 5" id="KW-0378">Hydrolase</keyword>
<evidence type="ECO:0000259" key="8">
    <source>
        <dbReference type="Pfam" id="PF00082"/>
    </source>
</evidence>
<dbReference type="PROSITE" id="PS51257">
    <property type="entry name" value="PROKAR_LIPOPROTEIN"/>
    <property type="match status" value="1"/>
</dbReference>
<dbReference type="Pfam" id="PF00082">
    <property type="entry name" value="Peptidase_S8"/>
    <property type="match status" value="1"/>
</dbReference>
<dbReference type="InterPro" id="IPR000209">
    <property type="entry name" value="Peptidase_S8/S53_dom"/>
</dbReference>
<comment type="similarity">
    <text evidence="1 5 6">Belongs to the peptidase S8 family.</text>
</comment>
<dbReference type="InterPro" id="IPR050131">
    <property type="entry name" value="Peptidase_S8_subtilisin-like"/>
</dbReference>
<dbReference type="PRINTS" id="PR00723">
    <property type="entry name" value="SUBTILISIN"/>
</dbReference>
<feature type="signal peptide" evidence="7">
    <location>
        <begin position="1"/>
        <end position="21"/>
    </location>
</feature>
<dbReference type="EMBL" id="ACEC01000103">
    <property type="protein sequence ID" value="EEG29399.1"/>
    <property type="molecule type" value="Genomic_DNA"/>
</dbReference>
<evidence type="ECO:0000256" key="5">
    <source>
        <dbReference type="PROSITE-ProRule" id="PRU01240"/>
    </source>
</evidence>
<dbReference type="STRING" id="537013.CLOSTMETH_02989"/>
<keyword evidence="7" id="KW-0732">Signal</keyword>
<evidence type="ECO:0000256" key="2">
    <source>
        <dbReference type="ARBA" id="ARBA00022670"/>
    </source>
</evidence>
<evidence type="ECO:0000256" key="7">
    <source>
        <dbReference type="SAM" id="SignalP"/>
    </source>
</evidence>
<dbReference type="HOGENOM" id="CLU_011263_15_7_9"/>
<feature type="active site" description="Charge relay system" evidence="5">
    <location>
        <position position="269"/>
    </location>
</feature>
<organism evidence="9 10">
    <name type="scientific">[Clostridium] methylpentosum DSM 5476</name>
    <dbReference type="NCBI Taxonomy" id="537013"/>
    <lineage>
        <taxon>Bacteria</taxon>
        <taxon>Bacillati</taxon>
        <taxon>Bacillota</taxon>
        <taxon>Clostridia</taxon>
        <taxon>Eubacteriales</taxon>
        <taxon>Oscillospiraceae</taxon>
        <taxon>Oscillospiraceae incertae sedis</taxon>
    </lineage>
</organism>
<dbReference type="Proteomes" id="UP000003340">
    <property type="component" value="Unassembled WGS sequence"/>
</dbReference>
<dbReference type="InterPro" id="IPR022398">
    <property type="entry name" value="Peptidase_S8_His-AS"/>
</dbReference>
<accession>C0EGJ6</accession>
<feature type="active site" description="Charge relay system" evidence="5">
    <location>
        <position position="105"/>
    </location>
</feature>
<dbReference type="InterPro" id="IPR023828">
    <property type="entry name" value="Peptidase_S8_Ser-AS"/>
</dbReference>
<protein>
    <submittedName>
        <fullName evidence="9">Peptidase, S8/S53 family</fullName>
        <ecNumber evidence="9">3.4.21.-</ecNumber>
    </submittedName>
</protein>
<dbReference type="InterPro" id="IPR023827">
    <property type="entry name" value="Peptidase_S8_Asp-AS"/>
</dbReference>
<evidence type="ECO:0000256" key="1">
    <source>
        <dbReference type="ARBA" id="ARBA00011073"/>
    </source>
</evidence>
<evidence type="ECO:0000256" key="6">
    <source>
        <dbReference type="RuleBase" id="RU003355"/>
    </source>
</evidence>